<evidence type="ECO:0000259" key="3">
    <source>
        <dbReference type="Pfam" id="PF01569"/>
    </source>
</evidence>
<gene>
    <name evidence="4" type="ORF">IWH25_17500</name>
</gene>
<dbReference type="KEGG" id="ares:IWH25_17500"/>
<feature type="region of interest" description="Disordered" evidence="1">
    <location>
        <begin position="1"/>
        <end position="20"/>
    </location>
</feature>
<dbReference type="InterPro" id="IPR000326">
    <property type="entry name" value="PAP2/HPO"/>
</dbReference>
<accession>A0A974PXY4</accession>
<feature type="transmembrane region" description="Helical" evidence="2">
    <location>
        <begin position="221"/>
        <end position="244"/>
    </location>
</feature>
<dbReference type="SUPFAM" id="SSF48317">
    <property type="entry name" value="Acid phosphatase/Vanadium-dependent haloperoxidase"/>
    <property type="match status" value="1"/>
</dbReference>
<name>A0A974PXY4_9RHOO</name>
<feature type="transmembrane region" description="Helical" evidence="2">
    <location>
        <begin position="85"/>
        <end position="103"/>
    </location>
</feature>
<dbReference type="EMBL" id="CP064781">
    <property type="protein sequence ID" value="QRJ63512.1"/>
    <property type="molecule type" value="Genomic_DNA"/>
</dbReference>
<keyword evidence="2" id="KW-0812">Transmembrane</keyword>
<evidence type="ECO:0000256" key="1">
    <source>
        <dbReference type="SAM" id="MobiDB-lite"/>
    </source>
</evidence>
<dbReference type="RefSeq" id="WP_203387039.1">
    <property type="nucleotide sequence ID" value="NZ_CP064781.1"/>
</dbReference>
<evidence type="ECO:0000256" key="2">
    <source>
        <dbReference type="SAM" id="Phobius"/>
    </source>
</evidence>
<proteinExistence type="predicted"/>
<keyword evidence="5" id="KW-1185">Reference proteome</keyword>
<sequence length="271" mass="29152">MPDHPLPQAQPATAPHARPGTIPRRLLARTVLALIGSALAIAAVAQYTDLDLRLAALYYDPAHGNFPWDRSWFGRDFMHGYLKNVIVWFGFLLIGGALVDLVVPLRFAPLRRMQLRFLALAAALEPLLVRSLKESSNLHCPVAIDLYGGSQPLLRLLDPVPAGWHAGHCFPAGHASAGMWLSALAVLWLPQAPRQALAVFAGGLGVGLAMGWVQQMRGMHFLSHTLATAWISTTLLLALLLLFWKPLQAAAADVARPAGSRIGGCVPGAGR</sequence>
<dbReference type="Pfam" id="PF01569">
    <property type="entry name" value="PAP2"/>
    <property type="match status" value="1"/>
</dbReference>
<keyword evidence="2" id="KW-1133">Transmembrane helix</keyword>
<feature type="transmembrane region" description="Helical" evidence="2">
    <location>
        <begin position="196"/>
        <end position="215"/>
    </location>
</feature>
<dbReference type="InterPro" id="IPR036938">
    <property type="entry name" value="PAP2/HPO_sf"/>
</dbReference>
<evidence type="ECO:0000313" key="4">
    <source>
        <dbReference type="EMBL" id="QRJ63512.1"/>
    </source>
</evidence>
<evidence type="ECO:0000313" key="5">
    <source>
        <dbReference type="Proteomes" id="UP000663444"/>
    </source>
</evidence>
<feature type="domain" description="Phosphatidic acid phosphatase type 2/haloperoxidase" evidence="3">
    <location>
        <begin position="117"/>
        <end position="245"/>
    </location>
</feature>
<dbReference type="CDD" id="cd03396">
    <property type="entry name" value="PAP2_like_6"/>
    <property type="match status" value="1"/>
</dbReference>
<keyword evidence="2" id="KW-0472">Membrane</keyword>
<feature type="transmembrane region" description="Helical" evidence="2">
    <location>
        <begin position="26"/>
        <end position="47"/>
    </location>
</feature>
<protein>
    <submittedName>
        <fullName evidence="4">Phosphatase PAP2 family protein</fullName>
    </submittedName>
</protein>
<dbReference type="AlphaFoldDB" id="A0A974PXY4"/>
<dbReference type="Proteomes" id="UP000663444">
    <property type="component" value="Chromosome"/>
</dbReference>
<organism evidence="4 5">
    <name type="scientific">Azospira restricta</name>
    <dbReference type="NCBI Taxonomy" id="404405"/>
    <lineage>
        <taxon>Bacteria</taxon>
        <taxon>Pseudomonadati</taxon>
        <taxon>Pseudomonadota</taxon>
        <taxon>Betaproteobacteria</taxon>
        <taxon>Rhodocyclales</taxon>
        <taxon>Rhodocyclaceae</taxon>
        <taxon>Azospira</taxon>
    </lineage>
</organism>
<reference evidence="4" key="1">
    <citation type="submission" date="2020-11" db="EMBL/GenBank/DDBJ databases">
        <title>Azospira restricta DSM 18626 genome sequence.</title>
        <authorList>
            <person name="Moe W.M."/>
        </authorList>
    </citation>
    <scope>NUCLEOTIDE SEQUENCE</scope>
    <source>
        <strain evidence="4">DSM 18626</strain>
    </source>
</reference>